<dbReference type="PROSITE" id="PS51257">
    <property type="entry name" value="PROKAR_LIPOPROTEIN"/>
    <property type="match status" value="1"/>
</dbReference>
<evidence type="ECO:0000313" key="2">
    <source>
        <dbReference type="EMBL" id="QEC80221.1"/>
    </source>
</evidence>
<organism evidence="2 3">
    <name type="scientific">Mucilaginibacter ginsenosidivorax</name>
    <dbReference type="NCBI Taxonomy" id="862126"/>
    <lineage>
        <taxon>Bacteria</taxon>
        <taxon>Pseudomonadati</taxon>
        <taxon>Bacteroidota</taxon>
        <taxon>Sphingobacteriia</taxon>
        <taxon>Sphingobacteriales</taxon>
        <taxon>Sphingobacteriaceae</taxon>
        <taxon>Mucilaginibacter</taxon>
    </lineage>
</organism>
<dbReference type="InterPro" id="IPR017853">
    <property type="entry name" value="GH"/>
</dbReference>
<dbReference type="OrthoDB" id="9758333at2"/>
<dbReference type="PANTHER" id="PTHR43576:SF3">
    <property type="entry name" value="ALPHA-L-ARABINOFURANOSIDASE C"/>
    <property type="match status" value="1"/>
</dbReference>
<dbReference type="EMBL" id="CP042437">
    <property type="protein sequence ID" value="QEC80221.1"/>
    <property type="molecule type" value="Genomic_DNA"/>
</dbReference>
<dbReference type="AlphaFoldDB" id="A0A5B8W959"/>
<keyword evidence="3" id="KW-1185">Reference proteome</keyword>
<accession>A0A5B8W959</accession>
<dbReference type="RefSeq" id="WP_147060564.1">
    <property type="nucleotide sequence ID" value="NZ_CP042437.1"/>
</dbReference>
<proteinExistence type="predicted"/>
<dbReference type="GO" id="GO:0000272">
    <property type="term" value="P:polysaccharide catabolic process"/>
    <property type="evidence" value="ECO:0007669"/>
    <property type="project" value="TreeGrafter"/>
</dbReference>
<gene>
    <name evidence="2" type="ORF">FSB76_31270</name>
</gene>
<feature type="signal peptide" evidence="1">
    <location>
        <begin position="1"/>
        <end position="22"/>
    </location>
</feature>
<dbReference type="PANTHER" id="PTHR43576">
    <property type="entry name" value="ALPHA-L-ARABINOFURANOSIDASE C-RELATED"/>
    <property type="match status" value="1"/>
</dbReference>
<protein>
    <submittedName>
        <fullName evidence="2">Alpha-L-arabinofuranosidase</fullName>
    </submittedName>
</protein>
<feature type="chain" id="PRO_5022659001" evidence="1">
    <location>
        <begin position="23"/>
        <end position="578"/>
    </location>
</feature>
<dbReference type="KEGG" id="mgk:FSB76_31270"/>
<name>A0A5B8W959_9SPHI</name>
<sequence length="578" mass="61533">MKVIINSVFTILLALITLTACKKDKKTDTTVVDTGNGGATGPITSPTDPGIAVSQGFFLDSWIAKTFTKPATTSVAKPTASSVTVTADFAQVVSKVSNNLFGNNMNPFTSQYTDAGLVKNITNLSPNIIRAPGGSLSDVYFYDLPAGGKPADVPAQLLKADGSADPATGYWSGMVTDSWSISLSNYYSLLQKTNSTGIITVNYGYARYGLSDHPVETAAHYAAQWVRNDKGRTKLWEVGNENFGNWEAGYRIDVSKNKDGQPEIITGQLYGTHFKVFADSMRKAASDIGVSIKIGIVLTETDDQNNTTGGQNWNSGVLSAAGSSPDFFVVHNYYTPYNQNSTPEVILATPSAVTAPMVSWVNNSVQKAGVAQKPIALDEWNIFASGSRQQVSYVSGVHAVLVLGELIKNQVSMACRWDLANGGSDGNDHGLFTFNQDGTANFTPRPAFYYLYYFQKYFGDRMISSTVSGSTDIVSYASSFTSGEAGVTLINKSGTDQVVSINFKNYYTGSNYYYYTLKGGTDNGSYSGKVTVNNNGPAGDVGGPAGYASLAANSSGTSGGITVSVPARGVVFLVCDKK</sequence>
<evidence type="ECO:0000256" key="1">
    <source>
        <dbReference type="SAM" id="SignalP"/>
    </source>
</evidence>
<dbReference type="SUPFAM" id="SSF51445">
    <property type="entry name" value="(Trans)glycosidases"/>
    <property type="match status" value="1"/>
</dbReference>
<reference evidence="2 3" key="1">
    <citation type="journal article" date="2013" name="J. Microbiol.">
        <title>Mucilaginibacter ginsenosidivorax sp. nov., with ginsenoside converting activity isolated from sediment.</title>
        <authorList>
            <person name="Kim J.K."/>
            <person name="Choi T.E."/>
            <person name="Liu Q.M."/>
            <person name="Park H.Y."/>
            <person name="Yi T.H."/>
            <person name="Yoon M.H."/>
            <person name="Kim S.C."/>
            <person name="Im W.T."/>
        </authorList>
    </citation>
    <scope>NUCLEOTIDE SEQUENCE [LARGE SCALE GENOMIC DNA]</scope>
    <source>
        <strain evidence="2 3">KHI28</strain>
    </source>
</reference>
<dbReference type="Gene3D" id="3.20.20.80">
    <property type="entry name" value="Glycosidases"/>
    <property type="match status" value="1"/>
</dbReference>
<evidence type="ECO:0000313" key="3">
    <source>
        <dbReference type="Proteomes" id="UP000321362"/>
    </source>
</evidence>
<keyword evidence="1" id="KW-0732">Signal</keyword>
<dbReference type="Proteomes" id="UP000321362">
    <property type="component" value="Chromosome"/>
</dbReference>